<protein>
    <recommendedName>
        <fullName evidence="1">RNase NYN domain-containing protein</fullName>
    </recommendedName>
</protein>
<name>A0A024GFS9_9STRA</name>
<gene>
    <name evidence="2" type="ORF">BN9_064440</name>
</gene>
<evidence type="ECO:0000313" key="3">
    <source>
        <dbReference type="Proteomes" id="UP000053237"/>
    </source>
</evidence>
<sequence length="302" mass="34605">MNSSLSVIFPPEKRDGLLIVLDAANITFHTTGILIARLIRVVDFFQQRFPSARCVAFAPNFWLHSTSKSPSLSGNDAVLLQQLIAKDAAVLTPSHAHDDYYLIDYAIKYDGFIVTNDLFRDHIAECRVFQGQTLTTAWVRSHCIDYSFLGNEFLPNALALERLRLHKRQAMESDNVSKRETQQECDMEVEDKQQEFVMRRHIDLSEVCYYHLPRYLLSKMHGHNGDTMKHFQEFTNTYIVLPSQHCDNAPEMAILSIFGSRMGRAHAVRVLDAFQAENNASTCSIQDQLENKQGESMEVEDW</sequence>
<dbReference type="InParanoid" id="A0A024GFS9"/>
<comment type="caution">
    <text evidence="2">The sequence shown here is derived from an EMBL/GenBank/DDBJ whole genome shotgun (WGS) entry which is preliminary data.</text>
</comment>
<dbReference type="PANTHER" id="PTHR13547">
    <property type="match status" value="1"/>
</dbReference>
<dbReference type="PANTHER" id="PTHR13547:SF1">
    <property type="entry name" value="MITOCHONDRIAL RIBONUCLEASE P CATALYTIC SUBUNIT"/>
    <property type="match status" value="1"/>
</dbReference>
<feature type="domain" description="RNase NYN" evidence="1">
    <location>
        <begin position="18"/>
        <end position="157"/>
    </location>
</feature>
<organism evidence="2 3">
    <name type="scientific">Albugo candida</name>
    <dbReference type="NCBI Taxonomy" id="65357"/>
    <lineage>
        <taxon>Eukaryota</taxon>
        <taxon>Sar</taxon>
        <taxon>Stramenopiles</taxon>
        <taxon>Oomycota</taxon>
        <taxon>Peronosporomycetes</taxon>
        <taxon>Albuginales</taxon>
        <taxon>Albuginaceae</taxon>
        <taxon>Albugo</taxon>
    </lineage>
</organism>
<evidence type="ECO:0000313" key="2">
    <source>
        <dbReference type="EMBL" id="CCI45547.1"/>
    </source>
</evidence>
<dbReference type="GO" id="GO:0004526">
    <property type="term" value="F:ribonuclease P activity"/>
    <property type="evidence" value="ECO:0007669"/>
    <property type="project" value="TreeGrafter"/>
</dbReference>
<dbReference type="Gene3D" id="3.40.50.11980">
    <property type="match status" value="1"/>
</dbReference>
<dbReference type="AlphaFoldDB" id="A0A024GFS9"/>
<dbReference type="Proteomes" id="UP000053237">
    <property type="component" value="Unassembled WGS sequence"/>
</dbReference>
<evidence type="ECO:0000259" key="1">
    <source>
        <dbReference type="Pfam" id="PF11977"/>
    </source>
</evidence>
<dbReference type="GO" id="GO:0003723">
    <property type="term" value="F:RNA binding"/>
    <property type="evidence" value="ECO:0007669"/>
    <property type="project" value="InterPro"/>
</dbReference>
<reference evidence="2 3" key="1">
    <citation type="submission" date="2012-05" db="EMBL/GenBank/DDBJ databases">
        <title>Recombination and specialization in a pathogen metapopulation.</title>
        <authorList>
            <person name="Gardiner A."/>
            <person name="Kemen E."/>
            <person name="Schultz-Larsen T."/>
            <person name="MacLean D."/>
            <person name="Van Oosterhout C."/>
            <person name="Jones J.D.G."/>
        </authorList>
    </citation>
    <scope>NUCLEOTIDE SEQUENCE [LARGE SCALE GENOMIC DNA]</scope>
    <source>
        <strain evidence="2 3">Ac Nc2</strain>
    </source>
</reference>
<accession>A0A024GFS9</accession>
<dbReference type="GO" id="GO:0001682">
    <property type="term" value="P:tRNA 5'-leader removal"/>
    <property type="evidence" value="ECO:0007669"/>
    <property type="project" value="TreeGrafter"/>
</dbReference>
<dbReference type="InterPro" id="IPR021869">
    <property type="entry name" value="RNase_Zc3h12_NYN"/>
</dbReference>
<keyword evidence="3" id="KW-1185">Reference proteome</keyword>
<dbReference type="OrthoDB" id="392925at2759"/>
<proteinExistence type="predicted"/>
<dbReference type="InterPro" id="IPR036612">
    <property type="entry name" value="KH_dom_type_1_sf"/>
</dbReference>
<dbReference type="EMBL" id="CAIX01000100">
    <property type="protein sequence ID" value="CCI45547.1"/>
    <property type="molecule type" value="Genomic_DNA"/>
</dbReference>
<dbReference type="SUPFAM" id="SSF54791">
    <property type="entry name" value="Eukaryotic type KH-domain (KH-domain type I)"/>
    <property type="match status" value="1"/>
</dbReference>
<dbReference type="Pfam" id="PF11977">
    <property type="entry name" value="RNase_Zc3h12a"/>
    <property type="match status" value="1"/>
</dbReference>